<keyword evidence="2" id="KW-0862">Zinc</keyword>
<proteinExistence type="predicted"/>
<reference evidence="6 7" key="1">
    <citation type="submission" date="2016-02" db="EMBL/GenBank/DDBJ databases">
        <title>Genome analysis of coral dinoflagellate symbionts highlights evolutionary adaptations to a symbiotic lifestyle.</title>
        <authorList>
            <person name="Aranda M."/>
            <person name="Li Y."/>
            <person name="Liew Y.J."/>
            <person name="Baumgarten S."/>
            <person name="Simakov O."/>
            <person name="Wilson M."/>
            <person name="Piel J."/>
            <person name="Ashoor H."/>
            <person name="Bougouffa S."/>
            <person name="Bajic V.B."/>
            <person name="Ryu T."/>
            <person name="Ravasi T."/>
            <person name="Bayer T."/>
            <person name="Micklem G."/>
            <person name="Kim H."/>
            <person name="Bhak J."/>
            <person name="Lajeunesse T.C."/>
            <person name="Voolstra C.R."/>
        </authorList>
    </citation>
    <scope>NUCLEOTIDE SEQUENCE [LARGE SCALE GENOMIC DNA]</scope>
    <source>
        <strain evidence="6 7">CCMP2467</strain>
    </source>
</reference>
<dbReference type="PANTHER" id="PTHR13037:SF24">
    <property type="entry name" value="POLYCOMB PROTEIN PCL-RELATED"/>
    <property type="match status" value="1"/>
</dbReference>
<dbReference type="InterPro" id="IPR013103">
    <property type="entry name" value="RVT_2"/>
</dbReference>
<evidence type="ECO:0000256" key="2">
    <source>
        <dbReference type="PROSITE-ProRule" id="PRU00047"/>
    </source>
</evidence>
<feature type="compositionally biased region" description="Basic and acidic residues" evidence="3">
    <location>
        <begin position="597"/>
        <end position="618"/>
    </location>
</feature>
<feature type="compositionally biased region" description="Basic residues" evidence="3">
    <location>
        <begin position="2666"/>
        <end position="2682"/>
    </location>
</feature>
<keyword evidence="2" id="KW-0479">Metal-binding</keyword>
<dbReference type="Pfam" id="PF07727">
    <property type="entry name" value="RVT_2"/>
    <property type="match status" value="1"/>
</dbReference>
<evidence type="ECO:0000313" key="7">
    <source>
        <dbReference type="Proteomes" id="UP000186817"/>
    </source>
</evidence>
<evidence type="ECO:0000256" key="4">
    <source>
        <dbReference type="SAM" id="Phobius"/>
    </source>
</evidence>
<feature type="region of interest" description="Disordered" evidence="3">
    <location>
        <begin position="1805"/>
        <end position="1885"/>
    </location>
</feature>
<evidence type="ECO:0000256" key="3">
    <source>
        <dbReference type="SAM" id="MobiDB-lite"/>
    </source>
</evidence>
<feature type="compositionally biased region" description="Low complexity" evidence="3">
    <location>
        <begin position="1098"/>
        <end position="1112"/>
    </location>
</feature>
<evidence type="ECO:0000313" key="6">
    <source>
        <dbReference type="EMBL" id="OLP86933.1"/>
    </source>
</evidence>
<feature type="transmembrane region" description="Helical" evidence="4">
    <location>
        <begin position="219"/>
        <end position="239"/>
    </location>
</feature>
<evidence type="ECO:0000256" key="1">
    <source>
        <dbReference type="ARBA" id="ARBA00022581"/>
    </source>
</evidence>
<feature type="region of interest" description="Disordered" evidence="3">
    <location>
        <begin position="2776"/>
        <end position="2800"/>
    </location>
</feature>
<dbReference type="Gene3D" id="3.30.420.10">
    <property type="entry name" value="Ribonuclease H-like superfamily/Ribonuclease H"/>
    <property type="match status" value="2"/>
</dbReference>
<dbReference type="PANTHER" id="PTHR13037">
    <property type="entry name" value="FORMIN"/>
    <property type="match status" value="1"/>
</dbReference>
<dbReference type="GO" id="GO:0008270">
    <property type="term" value="F:zinc ion binding"/>
    <property type="evidence" value="ECO:0007669"/>
    <property type="project" value="UniProtKB-KW"/>
</dbReference>
<gene>
    <name evidence="6" type="ORF">AK812_SmicGene31887</name>
</gene>
<dbReference type="InterPro" id="IPR001878">
    <property type="entry name" value="Znf_CCHC"/>
</dbReference>
<dbReference type="SMART" id="SM00343">
    <property type="entry name" value="ZnF_C2HC"/>
    <property type="match status" value="2"/>
</dbReference>
<evidence type="ECO:0000259" key="5">
    <source>
        <dbReference type="PROSITE" id="PS50158"/>
    </source>
</evidence>
<feature type="compositionally biased region" description="Acidic residues" evidence="3">
    <location>
        <begin position="580"/>
        <end position="596"/>
    </location>
</feature>
<dbReference type="OrthoDB" id="447858at2759"/>
<keyword evidence="4" id="KW-0472">Membrane</keyword>
<feature type="region of interest" description="Disordered" evidence="3">
    <location>
        <begin position="3621"/>
        <end position="3701"/>
    </location>
</feature>
<sequence length="4350" mass="489044">MSRSRSPVNELGDTRVRSDGIELWVALTSEQVSLLDSEDGSPPDPYSKRYGLRRRAAEALERALCFMQWRPDGDTRPTLHQQDFTLCKIDITAKGYLFLCETRQLESRKQGQWRLIGNLRSKLTAQVVDGEAPILVYEVRPESCLVQKHGDDTMLWGKEELHDLRVLAGRTIVAYIRLASTVIVAVVMRLCLDCAGLIITGQDAAQAGFWFAHCHKDGACVLTGILLFFVSLAACSLFGTSHPILPSSIFLPLLDFGPGKQIRMRLKKTMLNLLQSRESSPDIAHNDLQHWARKSVFARNILRGYLEAQADAEAPDSDEVHGHSAASTLEAWSEMESFLKGRMLPTCFLLVLGMDAAPRADAKGTRPLRTFSAFSIRDCTKLSLKLVAERDWRSTVFMADEKSFLQKVSWDGAPEGWPDFVRRVRLIFERTKRSRRHLLAPEIVTNLTGRAWNITQDIDHAALVRRNGTIYLLEFLRDRLGKNPVPDVGLRLEELVIRLKRPPGMAMVTWSSNVRQVYRRVQIALARARKDKKVSSESPAEDSKPRGLRNPAEATPTPPKSTSSSPTRGKEPAEASAPEPAEDDETFPEDLGEDLDPGIRGDRGWRRRRKDSDSDDSTKALEDLRLWESYEEAVEDVLPSELLGWLLLRRAGLTTQSRLAVQAAAGNSLRFEDIERCLRNMEEELSTHDDSRRGHGNRGARTLWVEEDGHWSMCLMAEPDVDEMLENQEVLYLGTQLPHEVYATQAASDNSGSWSEPENGFWSTEDDGSCIWWQDFGDGDYFHEDASGVFWSWNHSHKDDLGDLPPEQQREIEDAFSAAEAKVRSFTQARQAVKAKSLSRGFYPFNPSMKGRKGKGKGFGKSKGKGKGSSFGPRPPPPVLYHQGEAFAVGPGDPGFTGCFICGQKDHSFRQCPKRIPQHKGGKGKGNVLYHGTAFMIESENAPEPLSVESDRDAVLLQTSSDPENAGAPKASVSKAKPKKPSPVERDLDWARAVRILEIPGPWGHRAMVFTRRPFQAGPLSADTSQAVKELPPEQLQDKRLEQVRRLRQSLPEPSVTEPAVVVEGDLDGYPENPKPALEYQDLRTLPNDNRKTEPETPAKSAAPMPKAAAPSNGAVDLTDDQMPPHPGRKSRREVPPAEELEFLNRDTPNGQGREACWMGHDDKLRIEAQAKDACHRAVFTFSMLEKILMLTFECAKGKSRNTVHKSEGKICNHLYGFYVFGGFSGITNRTQEFPEEARIFFYAVATLKEDGKIHRGQIFPTRDRGVYFDPRALHVTDALETRCYDKESHVFNLEPAQRRLLHVIELCAVPEGTFENIMKKHQVPICNANAQGPQSQSCTMKGLDVRQLDRERPQVDPGRESRNFRSFRKAVQSGLMFMNQQLKRGGSVCLECPVDSAVFRLPEFKGFLNMLARQGMMYVTRTKNHKVICTSSVMSKVLHVESSQELPDVYHRVAALFSGKHDAFFEGDPVFTADASEILQDLDLKELDSLTHIAMQLHRKMGHPGNRLLVRNLKARGADQKLLAVASQLKCEECYEGQFKNLQPVVNLEKEDTLWATVQIHAFSMKIAKAVCHFILYVDEASGYAVVDEIMRHPADSNENISTAQFLKSLHMRWIQYFGIPTVIKLDLEGAFRGIQLRDWCGTRGEDVAIGTMHTSGTDLHSSMMLRKRAEQAFREQREKDLASRALNARTRSNEVFTPGDLIYYRRLKEPADQAANSIVDKSRMRIGRFYGPGRVLASETKVEPDGRKASHMIWIISQGRLKKCHSSQLRHATEQERLISKAFEQQSMPWTLSALTRLLDKGEYDDETIPPPAERKRGRSRTPGRAASRGRFPMHEDSELPVPEPQLPPPDDESEPELIPVPPPTTSRSRSPVPPTQDYEEPPVPAQSLVVEDLLHDVNYLPSFSGSQWTARPRKGNRRMRRGLQQTALDKEEAEQSVFSVVIDAPDSEEGWKRIVKDPRKFVSKSIQKGVEVNWQKLSPEQQKAMAEAKALEVDQWISTQACEAVRHVVPDSQLLRMRWVLTFKSAGSDTANAGRDSIASHVQVEQTTFLADVLNTTVESYEGGREKRDRDKKIVVGIVTSHVDDFLLGGEEADDLKQIPVPREERPDLGSTGGYVVAFMTQASIDRGTGRLQWRELQGDTINLSKSFESTRKTAGYLVIDAKAVYDTLMKGADAKGTRPLRTFSAFSIRDCTKLSLKLVAERDWRSTVFMADEKSFLQKVSWDGAPEGWPDFVRRVRLIFERTKRSRRHLLAPEIVTNLTGRAWNITQDIDHAALVRRNGTIYLLEFLRDRLGKNPVPDVGLRLEELVIRLKRPPGMAMVTWSSNVRQVYRRVQIALARARKDKKVSSESPAEDSKPRGLRNPAEATPTPPKSTSSSPTRGKEPAEASAPEPAEDDETFPEDLGEDLDPGIRGDRGWRRRRKDSDSDDSTKALEDLRLWESYEEAVEDVLPSELLGWLLLRRAGLTTQSRLAVQAAAGNSLRFEDIERCLRNMEEELSTHDDSRRGHGNRGARTLWVEEDGHWSMCLMAEPDVDEMLENQEVLYLGTQLPHEVYATQAASDNSGSWSEPENGFWSTEDDGSCIWWQDFGDGDYFHEDASGVFWSWNHSHKDDLGDLPPEQQREIEDAFSAAEAKVRSFTQARQAVKAKSLSRGFYPFNPSMKGRKGKGKGFGKSKGKGKGSSFGPRPPPPVLYHQGEAFAVGPGDPGFTGCFICGQKDHSFRQCPKRIPQHKGGKGKGNVLYHGTAFMIESENAPEPLSVESDRDAVLLQTSSDPENAGAPKASVSKAKPKKPSPVERDLDWARAVRILEIPGPWGHRAMVFTRRPFQAGPLSADTSQAVKELPPEQLQDKRLEQVRRLRQSLPEPSVTEPAVVVEGDLDGYPENPKPALEYQDLRTLPNDNRKTEPETPAKSAAPMPKAAAPSNGAVDLTDDQMPPHPGRKSRREVPPAEELEFLNRDTPNGQGREACWMGHDDKLRIEAQAKDACHRAVFTFSMLEKILMLTFECAKGKSRNTVHKSEGKICNHLYGFYVFGGFSGITNRTQEFPEEARIFFYAVATLKEDGKIHRGQIFPTRDRGVYFDPRALHVTDALETRCYDKESHVFNLEPAQRRLLHVIELCAVPEGTFENIMKKHQVPICNANAQGPQSQSCTMKGLDVRQLDRERPQVDPGRESRNFRSFRKAVQSGLMFMNQQLKRGGSVCLECPVDSAVFRLPEFKGFLNMLARQGMMYVTRTKNHKVICTSSVMSKVLHVESSQELPDVYHRVAALFSGKHDAFFEGDPVFTADASEILQDLDLKELDSLTHIAMQLHRKMGHPGNRLLVRNLKARGADQKLLAVASQLKCEECYEGQFKNLQPVVNLEKEDTLWATVQIHAFSMKIAKAVCHFILYVDEASGYAVVDEIMRHPADSNENISTAQFLKSLHMRWIQYFGIPTVIKLDLEGAFRGIQLRDWCGTRGEDVAIGTMHTSGTDLHSSMMLRKRAEQAFREQREKDLASRALNARTRSNEVFTPGDLIYYRRLKEPADQAANSIVDKSRMRIGRFYGPGRVLASETKVEPDGRKASHMIWIISQGRLKKCHSSQLRHATEQERLISKAFEQQSMPWTLSALTRLLDKGEYDDETIPPPAERKRGRSRTPGRAASRGRFPMHEDSELPVPEPQLPPPDDESEPELIPVPPPTTSRSRSPVPPTQDYEEPPVPAQSLVVEDLLHDVNYLPSFSGSQWTARPRKGNRRMRRGLQQTALDKEEAEQSVFSVVIDAPDSEEGWKRIVKDPRKFVSKSIQKGVEVNWQKLSPEQQKAMAEAKALEVDQWISTQACEAVRHVVPDSQLLRMRWVLTFKSAGSDTANAGKMKAKARIVILGFSDPHLLEVETASPAMSRLSRQLFLQMCSTRRWRAMKADVKSAFLQAESPQRDRQVYARPIAELAEAMNLTPQDAVQIVRSCYGLCSAPREWYLDVHNTLTRLGAERLVCDPCMWRVCRQDRDKKIVVGIVTSHVDDFLLGGEEADDTWNTFVEAFHAAYKWSPWEATDFSHCGVRVVQHEDFSFSLNHSEFCEDLKQIPVPREERPMSESEMSQVRAVLGSIQWRVYQSGPQHASKLGYLQSLCATRDSSVIPAVNKLVREVHSSKHVSVGIQQLGPCDPSELSLVCWSDAALANRPDLGSTGGYVVAFMTQASIDRGTGRLNLASWHSSKLSRVARSSLAAETQALSDAEQELMFTRLQWRELQGDTINLSKSFESTRKTAGYLVIDAKAVYDTLMKGQIASAGYSLRDKYSALELQALSQHIQEQETTLLWCDSDHQLADGMTKSQKQDCIKKLLLSGVWRLRFDDAFISAKKRRNMLASGE</sequence>
<keyword evidence="4" id="KW-1133">Transmembrane helix</keyword>
<feature type="region of interest" description="Disordered" evidence="3">
    <location>
        <begin position="960"/>
        <end position="984"/>
    </location>
</feature>
<feature type="region of interest" description="Disordered" evidence="3">
    <location>
        <begin position="847"/>
        <end position="878"/>
    </location>
</feature>
<keyword evidence="2" id="KW-0863">Zinc-finger</keyword>
<feature type="region of interest" description="Disordered" evidence="3">
    <location>
        <begin position="2900"/>
        <end position="2952"/>
    </location>
</feature>
<feature type="region of interest" description="Disordered" evidence="3">
    <location>
        <begin position="2663"/>
        <end position="2694"/>
    </location>
</feature>
<dbReference type="InterPro" id="IPR036397">
    <property type="entry name" value="RNaseH_sf"/>
</dbReference>
<feature type="compositionally biased region" description="Low complexity" evidence="3">
    <location>
        <begin position="2914"/>
        <end position="2928"/>
    </location>
</feature>
<feature type="domain" description="CCHC-type" evidence="5">
    <location>
        <begin position="899"/>
        <end position="914"/>
    </location>
</feature>
<feature type="compositionally biased region" description="Acidic residues" evidence="3">
    <location>
        <begin position="2396"/>
        <end position="2412"/>
    </location>
</feature>
<keyword evidence="1" id="KW-0945">Host-virus interaction</keyword>
<dbReference type="Proteomes" id="UP000186817">
    <property type="component" value="Unassembled WGS sequence"/>
</dbReference>
<feature type="domain" description="CCHC-type" evidence="5">
    <location>
        <begin position="2715"/>
        <end position="2730"/>
    </location>
</feature>
<name>A0A1Q9CVH6_SYMMI</name>
<feature type="compositionally biased region" description="Basic residues" evidence="3">
    <location>
        <begin position="850"/>
        <end position="866"/>
    </location>
</feature>
<dbReference type="PROSITE" id="PS50158">
    <property type="entry name" value="ZF_CCHC"/>
    <property type="match status" value="2"/>
</dbReference>
<keyword evidence="4" id="KW-0812">Transmembrane</keyword>
<keyword evidence="7" id="KW-1185">Reference proteome</keyword>
<accession>A0A1Q9CVH6</accession>
<feature type="compositionally biased region" description="Basic and acidic residues" evidence="3">
    <location>
        <begin position="2413"/>
        <end position="2434"/>
    </location>
</feature>
<protein>
    <submittedName>
        <fullName evidence="6">Retrovirus-related Pol polyprotein from transposon TNT 1-94</fullName>
    </submittedName>
</protein>
<dbReference type="GO" id="GO:0003676">
    <property type="term" value="F:nucleic acid binding"/>
    <property type="evidence" value="ECO:0007669"/>
    <property type="project" value="InterPro"/>
</dbReference>
<dbReference type="EMBL" id="LSRX01000891">
    <property type="protein sequence ID" value="OLP86933.1"/>
    <property type="molecule type" value="Genomic_DNA"/>
</dbReference>
<feature type="region of interest" description="Disordered" evidence="3">
    <location>
        <begin position="1084"/>
        <end position="1136"/>
    </location>
</feature>
<organism evidence="6 7">
    <name type="scientific">Symbiodinium microadriaticum</name>
    <name type="common">Dinoflagellate</name>
    <name type="synonym">Zooxanthella microadriatica</name>
    <dbReference type="NCBI Taxonomy" id="2951"/>
    <lineage>
        <taxon>Eukaryota</taxon>
        <taxon>Sar</taxon>
        <taxon>Alveolata</taxon>
        <taxon>Dinophyceae</taxon>
        <taxon>Suessiales</taxon>
        <taxon>Symbiodiniaceae</taxon>
        <taxon>Symbiodinium</taxon>
    </lineage>
</organism>
<comment type="caution">
    <text evidence="6">The sequence shown here is derived from an EMBL/GenBank/DDBJ whole genome shotgun (WGS) entry which is preliminary data.</text>
</comment>
<feature type="region of interest" description="Disordered" evidence="3">
    <location>
        <begin position="2344"/>
        <end position="2434"/>
    </location>
</feature>
<feature type="region of interest" description="Disordered" evidence="3">
    <location>
        <begin position="528"/>
        <end position="618"/>
    </location>
</feature>